<gene>
    <name evidence="5" type="ORF">FHS30_000119</name>
</gene>
<dbReference type="Gene3D" id="1.10.10.10">
    <property type="entry name" value="Winged helix-like DNA-binding domain superfamily/Winged helix DNA-binding domain"/>
    <property type="match status" value="1"/>
</dbReference>
<comment type="similarity">
    <text evidence="1">Belongs to the BlaI transcriptional regulatory family.</text>
</comment>
<dbReference type="Proteomes" id="UP000559987">
    <property type="component" value="Unassembled WGS sequence"/>
</dbReference>
<dbReference type="InterPro" id="IPR036390">
    <property type="entry name" value="WH_DNA-bd_sf"/>
</dbReference>
<dbReference type="GO" id="GO:0003677">
    <property type="term" value="F:DNA binding"/>
    <property type="evidence" value="ECO:0007669"/>
    <property type="project" value="UniProtKB-KW"/>
</dbReference>
<accession>A0A839UHK1</accession>
<keyword evidence="6" id="KW-1185">Reference proteome</keyword>
<dbReference type="EMBL" id="JACHXZ010000001">
    <property type="protein sequence ID" value="MBB3166943.1"/>
    <property type="molecule type" value="Genomic_DNA"/>
</dbReference>
<sequence>MTKTKISRREREILDVLYQTGEASAQQVQELMPDPPSYSSVRALLARMIEKELVTHRQEGAKYVYQPAQAREQAQHSALSRMLKTFFDGSIAKAANALLGEKGEQLSDAELDALEEAIAKARAKKRAN</sequence>
<evidence type="ECO:0000256" key="3">
    <source>
        <dbReference type="ARBA" id="ARBA00023125"/>
    </source>
</evidence>
<dbReference type="Pfam" id="PF03965">
    <property type="entry name" value="Penicillinase_R"/>
    <property type="match status" value="1"/>
</dbReference>
<evidence type="ECO:0000313" key="5">
    <source>
        <dbReference type="EMBL" id="MBB3166943.1"/>
    </source>
</evidence>
<evidence type="ECO:0000256" key="1">
    <source>
        <dbReference type="ARBA" id="ARBA00011046"/>
    </source>
</evidence>
<dbReference type="InterPro" id="IPR036388">
    <property type="entry name" value="WH-like_DNA-bd_sf"/>
</dbReference>
<keyword evidence="3" id="KW-0238">DNA-binding</keyword>
<dbReference type="AlphaFoldDB" id="A0A839UHK1"/>
<name>A0A839UHK1_9GAMM</name>
<protein>
    <submittedName>
        <fullName evidence="5">Putative transcriptional regulator</fullName>
    </submittedName>
</protein>
<dbReference type="GO" id="GO:0045892">
    <property type="term" value="P:negative regulation of DNA-templated transcription"/>
    <property type="evidence" value="ECO:0007669"/>
    <property type="project" value="InterPro"/>
</dbReference>
<dbReference type="SUPFAM" id="SSF46785">
    <property type="entry name" value="Winged helix' DNA-binding domain"/>
    <property type="match status" value="1"/>
</dbReference>
<proteinExistence type="inferred from homology"/>
<organism evidence="5 6">
    <name type="scientific">Simiduia aestuariiviva</name>
    <dbReference type="NCBI Taxonomy" id="1510459"/>
    <lineage>
        <taxon>Bacteria</taxon>
        <taxon>Pseudomonadati</taxon>
        <taxon>Pseudomonadota</taxon>
        <taxon>Gammaproteobacteria</taxon>
        <taxon>Cellvibrionales</taxon>
        <taxon>Cellvibrionaceae</taxon>
        <taxon>Simiduia</taxon>
    </lineage>
</organism>
<keyword evidence="2" id="KW-0805">Transcription regulation</keyword>
<evidence type="ECO:0000256" key="4">
    <source>
        <dbReference type="ARBA" id="ARBA00023163"/>
    </source>
</evidence>
<dbReference type="InterPro" id="IPR005650">
    <property type="entry name" value="BlaI_family"/>
</dbReference>
<evidence type="ECO:0000256" key="2">
    <source>
        <dbReference type="ARBA" id="ARBA00023015"/>
    </source>
</evidence>
<reference evidence="5 6" key="1">
    <citation type="submission" date="2020-08" db="EMBL/GenBank/DDBJ databases">
        <title>Genomic Encyclopedia of Type Strains, Phase III (KMG-III): the genomes of soil and plant-associated and newly described type strains.</title>
        <authorList>
            <person name="Whitman W."/>
        </authorList>
    </citation>
    <scope>NUCLEOTIDE SEQUENCE [LARGE SCALE GENOMIC DNA]</scope>
    <source>
        <strain evidence="5 6">CECT 8571</strain>
    </source>
</reference>
<evidence type="ECO:0000313" key="6">
    <source>
        <dbReference type="Proteomes" id="UP000559987"/>
    </source>
</evidence>
<dbReference type="PIRSF" id="PIRSF019455">
    <property type="entry name" value="CopR_AtkY"/>
    <property type="match status" value="1"/>
</dbReference>
<comment type="caution">
    <text evidence="5">The sequence shown here is derived from an EMBL/GenBank/DDBJ whole genome shotgun (WGS) entry which is preliminary data.</text>
</comment>
<dbReference type="RefSeq" id="WP_183907283.1">
    <property type="nucleotide sequence ID" value="NZ_JACHXZ010000001.1"/>
</dbReference>
<keyword evidence="4" id="KW-0804">Transcription</keyword>